<feature type="transmembrane region" description="Helical" evidence="1">
    <location>
        <begin position="108"/>
        <end position="128"/>
    </location>
</feature>
<dbReference type="AlphaFoldDB" id="A0A6S6S0U5"/>
<reference evidence="2" key="1">
    <citation type="submission" date="2020-01" db="EMBL/GenBank/DDBJ databases">
        <authorList>
            <person name="Meier V. D."/>
            <person name="Meier V D."/>
        </authorList>
    </citation>
    <scope>NUCLEOTIDE SEQUENCE</scope>
    <source>
        <strain evidence="2">HLG_WM_MAG_03</strain>
    </source>
</reference>
<organism evidence="2">
    <name type="scientific">uncultured Sulfurovum sp</name>
    <dbReference type="NCBI Taxonomy" id="269237"/>
    <lineage>
        <taxon>Bacteria</taxon>
        <taxon>Pseudomonadati</taxon>
        <taxon>Campylobacterota</taxon>
        <taxon>Epsilonproteobacteria</taxon>
        <taxon>Campylobacterales</taxon>
        <taxon>Sulfurovaceae</taxon>
        <taxon>Sulfurovum</taxon>
        <taxon>environmental samples</taxon>
    </lineage>
</organism>
<evidence type="ECO:0000313" key="2">
    <source>
        <dbReference type="EMBL" id="CAA6798912.1"/>
    </source>
</evidence>
<keyword evidence="1" id="KW-0472">Membrane</keyword>
<feature type="transmembrane region" description="Helical" evidence="1">
    <location>
        <begin position="6"/>
        <end position="22"/>
    </location>
</feature>
<proteinExistence type="predicted"/>
<feature type="transmembrane region" description="Helical" evidence="1">
    <location>
        <begin position="68"/>
        <end position="87"/>
    </location>
</feature>
<feature type="transmembrane region" description="Helical" evidence="1">
    <location>
        <begin position="42"/>
        <end position="62"/>
    </location>
</feature>
<dbReference type="EMBL" id="CACVAR010000020">
    <property type="protein sequence ID" value="CAA6798912.1"/>
    <property type="molecule type" value="Genomic_DNA"/>
</dbReference>
<sequence>MEILLQIIFGMILLELLELYLYRAQTLTEMIDKLFVYYKQSIFLFFVVHPTIYFTLGVLLFFDAFNFYGISILVLKTFDIFFKIELIRQKYYVKDMDGELSKMMNMKLTTSMKILGLLIHVPLLYMAITPTFG</sequence>
<name>A0A6S6S0U5_9BACT</name>
<keyword evidence="1" id="KW-0812">Transmembrane</keyword>
<keyword evidence="1" id="KW-1133">Transmembrane helix</keyword>
<accession>A0A6S6S0U5</accession>
<gene>
    <name evidence="2" type="ORF">HELGO_WM28604</name>
</gene>
<protein>
    <submittedName>
        <fullName evidence="2">Uncharacterized protein</fullName>
    </submittedName>
</protein>
<evidence type="ECO:0000256" key="1">
    <source>
        <dbReference type="SAM" id="Phobius"/>
    </source>
</evidence>